<accession>A0ABS1W361</accession>
<name>A0ABS1W361_9ACTN</name>
<dbReference type="PANTHER" id="PTHR42733:SF12">
    <property type="entry name" value="PROTEINASE"/>
    <property type="match status" value="1"/>
</dbReference>
<evidence type="ECO:0000313" key="4">
    <source>
        <dbReference type="Proteomes" id="UP000598996"/>
    </source>
</evidence>
<dbReference type="RefSeq" id="WP_202997699.1">
    <property type="nucleotide sequence ID" value="NZ_JAENHO010000016.1"/>
</dbReference>
<organism evidence="3 4">
    <name type="scientific">Paractinoplanes lichenicola</name>
    <dbReference type="NCBI Taxonomy" id="2802976"/>
    <lineage>
        <taxon>Bacteria</taxon>
        <taxon>Bacillati</taxon>
        <taxon>Actinomycetota</taxon>
        <taxon>Actinomycetes</taxon>
        <taxon>Micromonosporales</taxon>
        <taxon>Micromonosporaceae</taxon>
        <taxon>Paractinoplanes</taxon>
    </lineage>
</organism>
<evidence type="ECO:0000256" key="1">
    <source>
        <dbReference type="ARBA" id="ARBA00008542"/>
    </source>
</evidence>
<comment type="similarity">
    <text evidence="1">Belongs to the peptidase C56 family.</text>
</comment>
<reference evidence="3 4" key="1">
    <citation type="submission" date="2021-01" db="EMBL/GenBank/DDBJ databases">
        <title>Actinoplanes sp. nov. LDG1-01 isolated from lichen.</title>
        <authorList>
            <person name="Saeng-In P."/>
            <person name="Phongsopitanun W."/>
            <person name="Kanchanasin P."/>
            <person name="Yuki M."/>
            <person name="Kudo T."/>
            <person name="Ohkuma M."/>
            <person name="Tanasupawat S."/>
        </authorList>
    </citation>
    <scope>NUCLEOTIDE SEQUENCE [LARGE SCALE GENOMIC DNA]</scope>
    <source>
        <strain evidence="3 4">LDG1-01</strain>
    </source>
</reference>
<dbReference type="InterPro" id="IPR006286">
    <property type="entry name" value="C56_PfpI-like"/>
</dbReference>
<dbReference type="InterPro" id="IPR029062">
    <property type="entry name" value="Class_I_gatase-like"/>
</dbReference>
<dbReference type="InterPro" id="IPR002818">
    <property type="entry name" value="DJ-1/PfpI"/>
</dbReference>
<dbReference type="Pfam" id="PF01965">
    <property type="entry name" value="DJ-1_PfpI"/>
    <property type="match status" value="1"/>
</dbReference>
<evidence type="ECO:0000259" key="2">
    <source>
        <dbReference type="Pfam" id="PF01965"/>
    </source>
</evidence>
<feature type="domain" description="DJ-1/PfpI" evidence="2">
    <location>
        <begin position="8"/>
        <end position="175"/>
    </location>
</feature>
<comment type="caution">
    <text evidence="3">The sequence shown here is derived from an EMBL/GenBank/DDBJ whole genome shotgun (WGS) entry which is preliminary data.</text>
</comment>
<gene>
    <name evidence="3" type="ORF">JKJ07_42570</name>
</gene>
<dbReference type="NCBIfam" id="TIGR01382">
    <property type="entry name" value="PfpI"/>
    <property type="match status" value="1"/>
</dbReference>
<keyword evidence="3" id="KW-0315">Glutamine amidotransferase</keyword>
<dbReference type="PANTHER" id="PTHR42733">
    <property type="entry name" value="DJ-1 PROTEIN"/>
    <property type="match status" value="1"/>
</dbReference>
<dbReference type="CDD" id="cd03134">
    <property type="entry name" value="GATase1_PfpI_like"/>
    <property type="match status" value="1"/>
</dbReference>
<sequence>MTTSITGKRIAFLAADGVEEVEYTEPRKAVEAAGGTAELVSINDDEIQAVNHMDPAGKHKVEKPITSAAVADYDALVLPGGVANPDFLRTNPDAVAFVREFVASGKTVAAICHAPWTLIEAGAVDGRTMTSWPSLRTDLTNAGATWVDEQVHTDGNLITSRKPDDLPAFCEKLVAALA</sequence>
<dbReference type="Proteomes" id="UP000598996">
    <property type="component" value="Unassembled WGS sequence"/>
</dbReference>
<proteinExistence type="inferred from homology"/>
<keyword evidence="4" id="KW-1185">Reference proteome</keyword>
<evidence type="ECO:0000313" key="3">
    <source>
        <dbReference type="EMBL" id="MBL7260988.1"/>
    </source>
</evidence>
<dbReference type="EMBL" id="JAENHO010000016">
    <property type="protein sequence ID" value="MBL7260988.1"/>
    <property type="molecule type" value="Genomic_DNA"/>
</dbReference>
<dbReference type="SUPFAM" id="SSF52317">
    <property type="entry name" value="Class I glutamine amidotransferase-like"/>
    <property type="match status" value="1"/>
</dbReference>
<dbReference type="Gene3D" id="3.40.50.880">
    <property type="match status" value="1"/>
</dbReference>
<dbReference type="PROSITE" id="PS51276">
    <property type="entry name" value="PEPTIDASE_C56_PFPI"/>
    <property type="match status" value="1"/>
</dbReference>
<protein>
    <submittedName>
        <fullName evidence="3">Type 1 glutamine amidotransferase</fullName>
    </submittedName>
</protein>